<feature type="domain" description="Lysozyme inhibitor LprI-like N-terminal" evidence="2">
    <location>
        <begin position="34"/>
        <end position="134"/>
    </location>
</feature>
<keyword evidence="4" id="KW-1185">Reference proteome</keyword>
<organism evidence="3 4">
    <name type="scientific">Microvirga thermotolerans</name>
    <dbReference type="NCBI Taxonomy" id="2651334"/>
    <lineage>
        <taxon>Bacteria</taxon>
        <taxon>Pseudomonadati</taxon>
        <taxon>Pseudomonadota</taxon>
        <taxon>Alphaproteobacteria</taxon>
        <taxon>Hyphomicrobiales</taxon>
        <taxon>Methylobacteriaceae</taxon>
        <taxon>Microvirga</taxon>
    </lineage>
</organism>
<reference evidence="3 4" key="1">
    <citation type="submission" date="2019-10" db="EMBL/GenBank/DDBJ databases">
        <title>Isolation, Identification of Microvirga thermotolerans HR1, a novel thermophilic bacterium and Comparative Genomics of the genus Microvirga.</title>
        <authorList>
            <person name="Li J."/>
            <person name="Zhang W."/>
            <person name="Lin M."/>
            <person name="Wang J."/>
        </authorList>
    </citation>
    <scope>NUCLEOTIDE SEQUENCE [LARGE SCALE GENOMIC DNA]</scope>
    <source>
        <strain evidence="3 4">HR1</strain>
    </source>
</reference>
<dbReference type="AlphaFoldDB" id="A0A5P9JSI0"/>
<dbReference type="RefSeq" id="WP_152585232.1">
    <property type="nucleotide sequence ID" value="NZ_CP045423.1"/>
</dbReference>
<dbReference type="EMBL" id="CP045423">
    <property type="protein sequence ID" value="QFU15587.1"/>
    <property type="molecule type" value="Genomic_DNA"/>
</dbReference>
<proteinExistence type="predicted"/>
<gene>
    <name evidence="3" type="ORF">GDR74_04805</name>
</gene>
<evidence type="ECO:0000256" key="1">
    <source>
        <dbReference type="SAM" id="SignalP"/>
    </source>
</evidence>
<evidence type="ECO:0000259" key="2">
    <source>
        <dbReference type="Pfam" id="PF07007"/>
    </source>
</evidence>
<feature type="chain" id="PRO_5024890054" evidence="1">
    <location>
        <begin position="26"/>
        <end position="141"/>
    </location>
</feature>
<dbReference type="InterPro" id="IPR009739">
    <property type="entry name" value="LprI-like_N"/>
</dbReference>
<evidence type="ECO:0000313" key="4">
    <source>
        <dbReference type="Proteomes" id="UP000325614"/>
    </source>
</evidence>
<dbReference type="Pfam" id="PF07007">
    <property type="entry name" value="LprI"/>
    <property type="match status" value="1"/>
</dbReference>
<dbReference type="Proteomes" id="UP000325614">
    <property type="component" value="Chromosome"/>
</dbReference>
<accession>A0A5P9JSI0</accession>
<sequence length="141" mass="15373">MKLSSALIAVSFSLAGFNASGAALAQSLPANPCESESSTYAQSACLDKALKAADGELNAVYKKALELIDKDDMMSAEQHRNWKQALQKAQRAWVAFRDADCGEPVGYEWSQGTGMGPATLACLLQKTRIRTAELRQRYLER</sequence>
<dbReference type="KEGG" id="mico:GDR74_04805"/>
<protein>
    <submittedName>
        <fullName evidence="3">DUF1311 domain-containing protein</fullName>
    </submittedName>
</protein>
<evidence type="ECO:0000313" key="3">
    <source>
        <dbReference type="EMBL" id="QFU15587.1"/>
    </source>
</evidence>
<feature type="signal peptide" evidence="1">
    <location>
        <begin position="1"/>
        <end position="25"/>
    </location>
</feature>
<name>A0A5P9JSI0_9HYPH</name>
<dbReference type="Gene3D" id="1.20.1270.180">
    <property type="match status" value="1"/>
</dbReference>
<keyword evidence="1" id="KW-0732">Signal</keyword>